<keyword evidence="3 6" id="KW-0812">Transmembrane</keyword>
<feature type="transmembrane region" description="Helical" evidence="6">
    <location>
        <begin position="263"/>
        <end position="285"/>
    </location>
</feature>
<keyword evidence="8" id="KW-1185">Reference proteome</keyword>
<organism evidence="7 8">
    <name type="scientific">Prorocentrum cordatum</name>
    <dbReference type="NCBI Taxonomy" id="2364126"/>
    <lineage>
        <taxon>Eukaryota</taxon>
        <taxon>Sar</taxon>
        <taxon>Alveolata</taxon>
        <taxon>Dinophyceae</taxon>
        <taxon>Prorocentrales</taxon>
        <taxon>Prorocentraceae</taxon>
        <taxon>Prorocentrum</taxon>
    </lineage>
</organism>
<feature type="transmembrane region" description="Helical" evidence="6">
    <location>
        <begin position="325"/>
        <end position="345"/>
    </location>
</feature>
<keyword evidence="4 6" id="KW-1133">Transmembrane helix</keyword>
<gene>
    <name evidence="7" type="ORF">PCOR1329_LOCUS34748</name>
</gene>
<dbReference type="PANTHER" id="PTHR16119:SF17">
    <property type="entry name" value="TRANSMEMBRANE PROTEIN 144"/>
    <property type="match status" value="1"/>
</dbReference>
<comment type="caution">
    <text evidence="7">The sequence shown here is derived from an EMBL/GenBank/DDBJ whole genome shotgun (WGS) entry which is preliminary data.</text>
</comment>
<name>A0ABN9T1W0_9DINO</name>
<dbReference type="Gene3D" id="1.20.1720.10">
    <property type="entry name" value="Multidrug resistance protein D"/>
    <property type="match status" value="1"/>
</dbReference>
<accession>A0ABN9T1W0</accession>
<dbReference type="SUPFAM" id="SSF103473">
    <property type="entry name" value="MFS general substrate transporter"/>
    <property type="match status" value="1"/>
</dbReference>
<reference evidence="7" key="1">
    <citation type="submission" date="2023-10" db="EMBL/GenBank/DDBJ databases">
        <authorList>
            <person name="Chen Y."/>
            <person name="Shah S."/>
            <person name="Dougan E. K."/>
            <person name="Thang M."/>
            <person name="Chan C."/>
        </authorList>
    </citation>
    <scope>NUCLEOTIDE SEQUENCE [LARGE SCALE GENOMIC DNA]</scope>
</reference>
<evidence type="ECO:0000256" key="4">
    <source>
        <dbReference type="ARBA" id="ARBA00022989"/>
    </source>
</evidence>
<dbReference type="Pfam" id="PF07857">
    <property type="entry name" value="TMEM144"/>
    <property type="match status" value="1"/>
</dbReference>
<evidence type="ECO:0000256" key="5">
    <source>
        <dbReference type="ARBA" id="ARBA00023136"/>
    </source>
</evidence>
<evidence type="ECO:0000313" key="8">
    <source>
        <dbReference type="Proteomes" id="UP001189429"/>
    </source>
</evidence>
<feature type="transmembrane region" description="Helical" evidence="6">
    <location>
        <begin position="357"/>
        <end position="376"/>
    </location>
</feature>
<proteinExistence type="inferred from homology"/>
<evidence type="ECO:0000256" key="1">
    <source>
        <dbReference type="ARBA" id="ARBA00004141"/>
    </source>
</evidence>
<evidence type="ECO:0000256" key="6">
    <source>
        <dbReference type="SAM" id="Phobius"/>
    </source>
</evidence>
<keyword evidence="5 6" id="KW-0472">Membrane</keyword>
<comment type="subcellular location">
    <subcellularLocation>
        <location evidence="1">Membrane</location>
        <topology evidence="1">Multi-pass membrane protein</topology>
    </subcellularLocation>
</comment>
<protein>
    <submittedName>
        <fullName evidence="7">Uncharacterized protein</fullName>
    </submittedName>
</protein>
<evidence type="ECO:0000256" key="2">
    <source>
        <dbReference type="ARBA" id="ARBA00005731"/>
    </source>
</evidence>
<evidence type="ECO:0000256" key="3">
    <source>
        <dbReference type="ARBA" id="ARBA00022692"/>
    </source>
</evidence>
<comment type="similarity">
    <text evidence="2">Belongs to the TMEM144 family.</text>
</comment>
<dbReference type="InterPro" id="IPR036259">
    <property type="entry name" value="MFS_trans_sf"/>
</dbReference>
<feature type="transmembrane region" description="Helical" evidence="6">
    <location>
        <begin position="224"/>
        <end position="243"/>
    </location>
</feature>
<dbReference type="InterPro" id="IPR012435">
    <property type="entry name" value="TMEM144"/>
</dbReference>
<dbReference type="Proteomes" id="UP001189429">
    <property type="component" value="Unassembled WGS sequence"/>
</dbReference>
<evidence type="ECO:0000313" key="7">
    <source>
        <dbReference type="EMBL" id="CAK0838913.1"/>
    </source>
</evidence>
<dbReference type="InterPro" id="IPR010651">
    <property type="entry name" value="Sugar_transport"/>
</dbReference>
<dbReference type="EMBL" id="CAUYUJ010014257">
    <property type="protein sequence ID" value="CAK0838913.1"/>
    <property type="molecule type" value="Genomic_DNA"/>
</dbReference>
<dbReference type="PANTHER" id="PTHR16119">
    <property type="entry name" value="TRANSMEMBRANE PROTEIN 144"/>
    <property type="match status" value="1"/>
</dbReference>
<sequence length="377" mass="40158">MLLNDWGAPAGSSPAFYVHAEGLASGVVYQVANVIATQAVKKVGIGSADYTVHEVSNVGATLLIGFVGPELGLPVKVPSNISLAIFGAFLTGLGMIPTMLMTDAPEEKPAEIKQKLLVASAAGQASGQSGRRSLRNVDFGAADEASMLEANAHSWDMFQVNAHTWDGSTVPPRMRTTLKQFQHTTGGLPTTPAFLEEDEEEQEESLQEGWGRKVSNENTKKDKVVGLVLSLIAGALFGIMFAPMPYWQARMSRAGVSARPADFVFAVCVGTSLTSTAWLLFWSAIKRFQNRALEKSVLRPALFAGAIYYYALLLEFSAMALLPYAVAYVACTGFALAVSMGWGMFCFGEMTGSHNRLMAALSFLGVILGAVVLAAAA</sequence>
<feature type="transmembrane region" description="Helical" evidence="6">
    <location>
        <begin position="297"/>
        <end position="319"/>
    </location>
</feature>